<dbReference type="InterPro" id="IPR018114">
    <property type="entry name" value="TRYPSIN_HIS"/>
</dbReference>
<feature type="chain" id="PRO_5035272251" description="Peptidase S1 domain-containing protein" evidence="9">
    <location>
        <begin position="20"/>
        <end position="469"/>
    </location>
</feature>
<organism evidence="11 12">
    <name type="scientific">Allacma fusca</name>
    <dbReference type="NCBI Taxonomy" id="39272"/>
    <lineage>
        <taxon>Eukaryota</taxon>
        <taxon>Metazoa</taxon>
        <taxon>Ecdysozoa</taxon>
        <taxon>Arthropoda</taxon>
        <taxon>Hexapoda</taxon>
        <taxon>Collembola</taxon>
        <taxon>Symphypleona</taxon>
        <taxon>Sminthuridae</taxon>
        <taxon>Allacma</taxon>
    </lineage>
</organism>
<feature type="region of interest" description="Disordered" evidence="8">
    <location>
        <begin position="179"/>
        <end position="217"/>
    </location>
</feature>
<dbReference type="PROSITE" id="PS50240">
    <property type="entry name" value="TRYPSIN_DOM"/>
    <property type="match status" value="1"/>
</dbReference>
<keyword evidence="2" id="KW-0964">Secreted</keyword>
<keyword evidence="6" id="KW-1015">Disulfide bond</keyword>
<reference evidence="11" key="1">
    <citation type="submission" date="2021-06" db="EMBL/GenBank/DDBJ databases">
        <authorList>
            <person name="Hodson N. C."/>
            <person name="Mongue J. A."/>
            <person name="Jaron S. K."/>
        </authorList>
    </citation>
    <scope>NUCLEOTIDE SEQUENCE</scope>
</reference>
<feature type="compositionally biased region" description="Polar residues" evidence="8">
    <location>
        <begin position="135"/>
        <end position="147"/>
    </location>
</feature>
<keyword evidence="3 7" id="KW-0645">Protease</keyword>
<feature type="compositionally biased region" description="Polar residues" evidence="8">
    <location>
        <begin position="179"/>
        <end position="199"/>
    </location>
</feature>
<gene>
    <name evidence="11" type="ORF">AFUS01_LOCUS21106</name>
</gene>
<proteinExistence type="predicted"/>
<dbReference type="PROSITE" id="PS00135">
    <property type="entry name" value="TRYPSIN_SER"/>
    <property type="match status" value="1"/>
</dbReference>
<evidence type="ECO:0000256" key="7">
    <source>
        <dbReference type="RuleBase" id="RU363034"/>
    </source>
</evidence>
<keyword evidence="5 7" id="KW-0720">Serine protease</keyword>
<keyword evidence="4 7" id="KW-0378">Hydrolase</keyword>
<feature type="domain" description="Peptidase S1" evidence="10">
    <location>
        <begin position="237"/>
        <end position="464"/>
    </location>
</feature>
<keyword evidence="12" id="KW-1185">Reference proteome</keyword>
<dbReference type="InterPro" id="IPR001254">
    <property type="entry name" value="Trypsin_dom"/>
</dbReference>
<dbReference type="GO" id="GO:0005615">
    <property type="term" value="C:extracellular space"/>
    <property type="evidence" value="ECO:0007669"/>
    <property type="project" value="TreeGrafter"/>
</dbReference>
<evidence type="ECO:0000259" key="10">
    <source>
        <dbReference type="PROSITE" id="PS50240"/>
    </source>
</evidence>
<comment type="subcellular location">
    <subcellularLocation>
        <location evidence="1">Secreted</location>
    </subcellularLocation>
</comment>
<dbReference type="PROSITE" id="PS00134">
    <property type="entry name" value="TRYPSIN_HIS"/>
    <property type="match status" value="1"/>
</dbReference>
<evidence type="ECO:0000256" key="5">
    <source>
        <dbReference type="ARBA" id="ARBA00022825"/>
    </source>
</evidence>
<evidence type="ECO:0000256" key="8">
    <source>
        <dbReference type="SAM" id="MobiDB-lite"/>
    </source>
</evidence>
<dbReference type="GO" id="GO:0004252">
    <property type="term" value="F:serine-type endopeptidase activity"/>
    <property type="evidence" value="ECO:0007669"/>
    <property type="project" value="InterPro"/>
</dbReference>
<comment type="caution">
    <text evidence="11">The sequence shown here is derived from an EMBL/GenBank/DDBJ whole genome shotgun (WGS) entry which is preliminary data.</text>
</comment>
<dbReference type="AlphaFoldDB" id="A0A8J2KAG3"/>
<evidence type="ECO:0000313" key="11">
    <source>
        <dbReference type="EMBL" id="CAG7732598.1"/>
    </source>
</evidence>
<dbReference type="PANTHER" id="PTHR24264">
    <property type="entry name" value="TRYPSIN-RELATED"/>
    <property type="match status" value="1"/>
</dbReference>
<dbReference type="CDD" id="cd00190">
    <property type="entry name" value="Tryp_SPc"/>
    <property type="match status" value="1"/>
</dbReference>
<evidence type="ECO:0000256" key="9">
    <source>
        <dbReference type="SAM" id="SignalP"/>
    </source>
</evidence>
<evidence type="ECO:0000256" key="1">
    <source>
        <dbReference type="ARBA" id="ARBA00004613"/>
    </source>
</evidence>
<dbReference type="Pfam" id="PF00089">
    <property type="entry name" value="Trypsin"/>
    <property type="match status" value="1"/>
</dbReference>
<sequence>MIPLQIVLAFASLPFLICAGAPNTLRRYKVCNGIRCRSVRSFVSPEFLLDMDSFLYTGWSRWSPCSRKCATHRYRACRFPSICGDRMTIHEEAFCFRRGTHCEYIFYNSRQDFNPDDSEDHDRSDWGYETHAPSAESSGSRHSSPVSFNPIMNQRQNETTLHNRRKYVTVFGSTTKIPPVSRNQIGGTTEVSDSYFSRNKSSRKREDQAGRRTEQDMPKCGVARVKDNDGQGLMLRILGGSEAQKGRWPWQVAVLNRMQEAFCGGTLIAPRWILTAAHCVRRRIHVTIGEHNLHKNEGTEKHYRIDSAFIHPDFDPETVNNDIALLLLPEPVSIKAGLACLPQQQQVLPSPDTLCTILGWGKERHNHIFGTTVLHEGKVPIVNNAECRYTYPYEITSNMFCAGYKGGLVDSCAGDSGGPILCSINNRWTIFGVTSFGDGCGRKGKYGIYAKVPNYVEWIKKIMQANEHV</sequence>
<dbReference type="GO" id="GO:0006508">
    <property type="term" value="P:proteolysis"/>
    <property type="evidence" value="ECO:0007669"/>
    <property type="project" value="UniProtKB-KW"/>
</dbReference>
<evidence type="ECO:0000256" key="3">
    <source>
        <dbReference type="ARBA" id="ARBA00022670"/>
    </source>
</evidence>
<feature type="compositionally biased region" description="Basic and acidic residues" evidence="8">
    <location>
        <begin position="204"/>
        <end position="217"/>
    </location>
</feature>
<evidence type="ECO:0000256" key="4">
    <source>
        <dbReference type="ARBA" id="ARBA00022801"/>
    </source>
</evidence>
<dbReference type="EMBL" id="CAJVCH010234543">
    <property type="protein sequence ID" value="CAG7732598.1"/>
    <property type="molecule type" value="Genomic_DNA"/>
</dbReference>
<name>A0A8J2KAG3_9HEXA</name>
<protein>
    <recommendedName>
        <fullName evidence="10">Peptidase S1 domain-containing protein</fullName>
    </recommendedName>
</protein>
<dbReference type="Proteomes" id="UP000708208">
    <property type="component" value="Unassembled WGS sequence"/>
</dbReference>
<dbReference type="PANTHER" id="PTHR24264:SF65">
    <property type="entry name" value="SRCR DOMAIN-CONTAINING PROTEIN"/>
    <property type="match status" value="1"/>
</dbReference>
<dbReference type="InterPro" id="IPR033116">
    <property type="entry name" value="TRYPSIN_SER"/>
</dbReference>
<feature type="region of interest" description="Disordered" evidence="8">
    <location>
        <begin position="115"/>
        <end position="147"/>
    </location>
</feature>
<dbReference type="SMART" id="SM00020">
    <property type="entry name" value="Tryp_SPc"/>
    <property type="match status" value="1"/>
</dbReference>
<dbReference type="FunFam" id="2.40.10.10:FF:000003">
    <property type="entry name" value="Transmembrane serine protease 3"/>
    <property type="match status" value="1"/>
</dbReference>
<feature type="signal peptide" evidence="9">
    <location>
        <begin position="1"/>
        <end position="19"/>
    </location>
</feature>
<dbReference type="OrthoDB" id="10004439at2759"/>
<dbReference type="InterPro" id="IPR050127">
    <property type="entry name" value="Serine_Proteases_S1"/>
</dbReference>
<evidence type="ECO:0000256" key="2">
    <source>
        <dbReference type="ARBA" id="ARBA00022525"/>
    </source>
</evidence>
<accession>A0A8J2KAG3</accession>
<keyword evidence="9" id="KW-0732">Signal</keyword>
<evidence type="ECO:0000256" key="6">
    <source>
        <dbReference type="ARBA" id="ARBA00023157"/>
    </source>
</evidence>
<evidence type="ECO:0000313" key="12">
    <source>
        <dbReference type="Proteomes" id="UP000708208"/>
    </source>
</evidence>